<evidence type="ECO:0000313" key="1">
    <source>
        <dbReference type="EMBL" id="ONH99968.1"/>
    </source>
</evidence>
<sequence length="128" mass="14876">MATRAKTQMSQKEYVNRKRVFYFNHTSTRSVAQDRRYTENFRFRFPTWSGFLPMRLLKNLADKVAGTLCMGMTSMRTRPSRKDSLSRRSMPFVAPVDSHREQAIEDCIEFINSSSSLSRSTSIARHSP</sequence>
<proteinExistence type="predicted"/>
<dbReference type="AlphaFoldDB" id="A0A251NKV9"/>
<evidence type="ECO:0000313" key="2">
    <source>
        <dbReference type="Proteomes" id="UP000006882"/>
    </source>
</evidence>
<dbReference type="PANTHER" id="PTHR34355:SF7">
    <property type="entry name" value="JOSEPHIN PROTEIN-LIKE PROTEIN"/>
    <property type="match status" value="1"/>
</dbReference>
<protein>
    <recommendedName>
        <fullName evidence="3">Josephin-like protein</fullName>
    </recommendedName>
</protein>
<organism evidence="1 2">
    <name type="scientific">Prunus persica</name>
    <name type="common">Peach</name>
    <name type="synonym">Amygdalus persica</name>
    <dbReference type="NCBI Taxonomy" id="3760"/>
    <lineage>
        <taxon>Eukaryota</taxon>
        <taxon>Viridiplantae</taxon>
        <taxon>Streptophyta</taxon>
        <taxon>Embryophyta</taxon>
        <taxon>Tracheophyta</taxon>
        <taxon>Spermatophyta</taxon>
        <taxon>Magnoliopsida</taxon>
        <taxon>eudicotyledons</taxon>
        <taxon>Gunneridae</taxon>
        <taxon>Pentapetalae</taxon>
        <taxon>rosids</taxon>
        <taxon>fabids</taxon>
        <taxon>Rosales</taxon>
        <taxon>Rosaceae</taxon>
        <taxon>Amygdaloideae</taxon>
        <taxon>Amygdaleae</taxon>
        <taxon>Prunus</taxon>
    </lineage>
</organism>
<reference evidence="1 2" key="1">
    <citation type="journal article" date="2013" name="Nat. Genet.">
        <title>The high-quality draft genome of peach (Prunus persica) identifies unique patterns of genetic diversity, domestication and genome evolution.</title>
        <authorList>
            <consortium name="International Peach Genome Initiative"/>
            <person name="Verde I."/>
            <person name="Abbott A.G."/>
            <person name="Scalabrin S."/>
            <person name="Jung S."/>
            <person name="Shu S."/>
            <person name="Marroni F."/>
            <person name="Zhebentyayeva T."/>
            <person name="Dettori M.T."/>
            <person name="Grimwood J."/>
            <person name="Cattonaro F."/>
            <person name="Zuccolo A."/>
            <person name="Rossini L."/>
            <person name="Jenkins J."/>
            <person name="Vendramin E."/>
            <person name="Meisel L.A."/>
            <person name="Decroocq V."/>
            <person name="Sosinski B."/>
            <person name="Prochnik S."/>
            <person name="Mitros T."/>
            <person name="Policriti A."/>
            <person name="Cipriani G."/>
            <person name="Dondini L."/>
            <person name="Ficklin S."/>
            <person name="Goodstein D.M."/>
            <person name="Xuan P."/>
            <person name="Del Fabbro C."/>
            <person name="Aramini V."/>
            <person name="Copetti D."/>
            <person name="Gonzalez S."/>
            <person name="Horner D.S."/>
            <person name="Falchi R."/>
            <person name="Lucas S."/>
            <person name="Mica E."/>
            <person name="Maldonado J."/>
            <person name="Lazzari B."/>
            <person name="Bielenberg D."/>
            <person name="Pirona R."/>
            <person name="Miculan M."/>
            <person name="Barakat A."/>
            <person name="Testolin R."/>
            <person name="Stella A."/>
            <person name="Tartarini S."/>
            <person name="Tonutti P."/>
            <person name="Arus P."/>
            <person name="Orellana A."/>
            <person name="Wells C."/>
            <person name="Main D."/>
            <person name="Vizzotto G."/>
            <person name="Silva H."/>
            <person name="Salamini F."/>
            <person name="Schmutz J."/>
            <person name="Morgante M."/>
            <person name="Rokhsar D.S."/>
        </authorList>
    </citation>
    <scope>NUCLEOTIDE SEQUENCE [LARGE SCALE GENOMIC DNA]</scope>
    <source>
        <strain evidence="2">cv. Nemared</strain>
    </source>
</reference>
<accession>A0A251NKV9</accession>
<evidence type="ECO:0008006" key="3">
    <source>
        <dbReference type="Google" id="ProtNLM"/>
    </source>
</evidence>
<gene>
    <name evidence="1" type="ORF">PRUPE_6G060400</name>
</gene>
<name>A0A251NKV9_PRUPE</name>
<dbReference type="STRING" id="3760.A0A251NKV9"/>
<dbReference type="EMBL" id="CM007656">
    <property type="protein sequence ID" value="ONH99968.1"/>
    <property type="molecule type" value="Genomic_DNA"/>
</dbReference>
<dbReference type="Gramene" id="ONH99968">
    <property type="protein sequence ID" value="ONH99968"/>
    <property type="gene ID" value="PRUPE_6G060400"/>
</dbReference>
<dbReference type="Proteomes" id="UP000006882">
    <property type="component" value="Chromosome G6"/>
</dbReference>
<dbReference type="PANTHER" id="PTHR34355">
    <property type="entry name" value="JOSEPHIN-LIKE PROTEIN"/>
    <property type="match status" value="1"/>
</dbReference>
<keyword evidence="2" id="KW-1185">Reference proteome</keyword>